<keyword evidence="3" id="KW-1185">Reference proteome</keyword>
<gene>
    <name evidence="2" type="ORF">EDD18DRAFT_1361070</name>
</gene>
<proteinExistence type="predicted"/>
<evidence type="ECO:0000313" key="3">
    <source>
        <dbReference type="Proteomes" id="UP001175228"/>
    </source>
</evidence>
<sequence length="446" mass="49575">MDTMILTGTVHMAKPLKITMAPLSRDISSPQQSELGSLQDEQSESGKRAHSLEGSSDEEAQQCSIKDPIEAKGHIIGCYCDSWHVMGLILEEGVAQLFQPDGPDDVEADKYTREQNICFNIFQDMIQVWPNLCDVLADIQDVDTVADWIDTSHRHVRAEDTNTIKGGIHKYHPWNPAFPAHCNQAGFIHEECGWLLCPPKLDWDNPEIHNAIQTGKICIDETDLPHLLYTNHTVDKKQPFAGLLKLNLLLTAYHAVFTGPSSVLHEDSPCSTRPSNAAKHKITKVSVASIAYIACQVHFVIMSQPTFTGGGSKGDFNYCKFYHNIVMAVSEFMDNNDCLELLAWWNKKVFSGVTEDDDGKTEDDGDYGPSLLQQMKALAEARKVTVNGRRPLEDVSMLTVVTRRLRMNDLQPDLPPALSSPLTSIDVPSFKGPSTSQLASMDLARR</sequence>
<dbReference type="AlphaFoldDB" id="A0AA39PKS1"/>
<evidence type="ECO:0000256" key="1">
    <source>
        <dbReference type="SAM" id="MobiDB-lite"/>
    </source>
</evidence>
<dbReference type="Pfam" id="PF20414">
    <property type="entry name" value="DUF6698"/>
    <property type="match status" value="1"/>
</dbReference>
<comment type="caution">
    <text evidence="2">The sequence shown here is derived from an EMBL/GenBank/DDBJ whole genome shotgun (WGS) entry which is preliminary data.</text>
</comment>
<feature type="region of interest" description="Disordered" evidence="1">
    <location>
        <begin position="27"/>
        <end position="62"/>
    </location>
</feature>
<organism evidence="2 3">
    <name type="scientific">Armillaria luteobubalina</name>
    <dbReference type="NCBI Taxonomy" id="153913"/>
    <lineage>
        <taxon>Eukaryota</taxon>
        <taxon>Fungi</taxon>
        <taxon>Dikarya</taxon>
        <taxon>Basidiomycota</taxon>
        <taxon>Agaricomycotina</taxon>
        <taxon>Agaricomycetes</taxon>
        <taxon>Agaricomycetidae</taxon>
        <taxon>Agaricales</taxon>
        <taxon>Marasmiineae</taxon>
        <taxon>Physalacriaceae</taxon>
        <taxon>Armillaria</taxon>
    </lineage>
</organism>
<dbReference type="InterPro" id="IPR046521">
    <property type="entry name" value="DUF6698"/>
</dbReference>
<dbReference type="EMBL" id="JAUEPU010000051">
    <property type="protein sequence ID" value="KAK0485389.1"/>
    <property type="molecule type" value="Genomic_DNA"/>
</dbReference>
<name>A0AA39PKS1_9AGAR</name>
<feature type="region of interest" description="Disordered" evidence="1">
    <location>
        <begin position="412"/>
        <end position="446"/>
    </location>
</feature>
<feature type="compositionally biased region" description="Polar residues" evidence="1">
    <location>
        <begin position="27"/>
        <end position="40"/>
    </location>
</feature>
<reference evidence="2" key="1">
    <citation type="submission" date="2023-06" db="EMBL/GenBank/DDBJ databases">
        <authorList>
            <consortium name="Lawrence Berkeley National Laboratory"/>
            <person name="Ahrendt S."/>
            <person name="Sahu N."/>
            <person name="Indic B."/>
            <person name="Wong-Bajracharya J."/>
            <person name="Merenyi Z."/>
            <person name="Ke H.-M."/>
            <person name="Monk M."/>
            <person name="Kocsube S."/>
            <person name="Drula E."/>
            <person name="Lipzen A."/>
            <person name="Balint B."/>
            <person name="Henrissat B."/>
            <person name="Andreopoulos B."/>
            <person name="Martin F.M."/>
            <person name="Harder C.B."/>
            <person name="Rigling D."/>
            <person name="Ford K.L."/>
            <person name="Foster G.D."/>
            <person name="Pangilinan J."/>
            <person name="Papanicolaou A."/>
            <person name="Barry K."/>
            <person name="LaButti K."/>
            <person name="Viragh M."/>
            <person name="Koriabine M."/>
            <person name="Yan M."/>
            <person name="Riley R."/>
            <person name="Champramary S."/>
            <person name="Plett K.L."/>
            <person name="Tsai I.J."/>
            <person name="Slot J."/>
            <person name="Sipos G."/>
            <person name="Plett J."/>
            <person name="Nagy L.G."/>
            <person name="Grigoriev I.V."/>
        </authorList>
    </citation>
    <scope>NUCLEOTIDE SEQUENCE</scope>
    <source>
        <strain evidence="2">HWK02</strain>
    </source>
</reference>
<evidence type="ECO:0000313" key="2">
    <source>
        <dbReference type="EMBL" id="KAK0485389.1"/>
    </source>
</evidence>
<accession>A0AA39PKS1</accession>
<protein>
    <submittedName>
        <fullName evidence="2">Uncharacterized protein</fullName>
    </submittedName>
</protein>
<dbReference type="Proteomes" id="UP001175228">
    <property type="component" value="Unassembled WGS sequence"/>
</dbReference>